<sequence length="466" mass="50605">MQPAAENILSHSAALGGTLSTSKAIFSSRGYSNRRSAQYLIGSTLGLVKQLIKRREDLPNATEPARLAPTANVSCHSRHGAGCFDPFSVLYFDPFLDFANLASSSQHLNQRNLDLPTLSTPVSVIGVYDEALCLTPLPPAHETHEPAETPPASTISRDITFQDHESSKLPTGQRVNSSDATDELPLVSGLEQPPGSATHTSISPSEQISCTSIGDCGSDVVGTACQEADQEESWNATLPPSLVKQDNEVIRNLGAANINPEPLEGELFSSREDLELAVTSSGAGSDSRKRRLDSGAGSPQSPKKRRCSKSKSTFQIIADILDAEGFIDKSFTLTVNSIQMYPDPDANLEVTFHWNRYQRIWLARGKMAESLPEDFTELARDGVEADYFLDRIQNTPMLFRILFRVSWGQELTVDWSDESRSFGGVDSVDGKEFKISKDHMILSLRSLTGSTKGCRSCGMTAPSGCG</sequence>
<feature type="region of interest" description="Disordered" evidence="1">
    <location>
        <begin position="278"/>
        <end position="309"/>
    </location>
</feature>
<reference evidence="2" key="1">
    <citation type="journal article" date="2023" name="Mol. Phylogenet. Evol.">
        <title>Genome-scale phylogeny and comparative genomics of the fungal order Sordariales.</title>
        <authorList>
            <person name="Hensen N."/>
            <person name="Bonometti L."/>
            <person name="Westerberg I."/>
            <person name="Brannstrom I.O."/>
            <person name="Guillou S."/>
            <person name="Cros-Aarteil S."/>
            <person name="Calhoun S."/>
            <person name="Haridas S."/>
            <person name="Kuo A."/>
            <person name="Mondo S."/>
            <person name="Pangilinan J."/>
            <person name="Riley R."/>
            <person name="LaButti K."/>
            <person name="Andreopoulos B."/>
            <person name="Lipzen A."/>
            <person name="Chen C."/>
            <person name="Yan M."/>
            <person name="Daum C."/>
            <person name="Ng V."/>
            <person name="Clum A."/>
            <person name="Steindorff A."/>
            <person name="Ohm R.A."/>
            <person name="Martin F."/>
            <person name="Silar P."/>
            <person name="Natvig D.O."/>
            <person name="Lalanne C."/>
            <person name="Gautier V."/>
            <person name="Ament-Velasquez S.L."/>
            <person name="Kruys A."/>
            <person name="Hutchinson M.I."/>
            <person name="Powell A.J."/>
            <person name="Barry K."/>
            <person name="Miller A.N."/>
            <person name="Grigoriev I.V."/>
            <person name="Debuchy R."/>
            <person name="Gladieux P."/>
            <person name="Hiltunen Thoren M."/>
            <person name="Johannesson H."/>
        </authorList>
    </citation>
    <scope>NUCLEOTIDE SEQUENCE</scope>
    <source>
        <strain evidence="2">PSN309</strain>
    </source>
</reference>
<dbReference type="EMBL" id="MU864750">
    <property type="protein sequence ID" value="KAK4182119.1"/>
    <property type="molecule type" value="Genomic_DNA"/>
</dbReference>
<evidence type="ECO:0000256" key="1">
    <source>
        <dbReference type="SAM" id="MobiDB-lite"/>
    </source>
</evidence>
<evidence type="ECO:0000313" key="2">
    <source>
        <dbReference type="EMBL" id="KAK4182119.1"/>
    </source>
</evidence>
<reference evidence="2" key="2">
    <citation type="submission" date="2023-05" db="EMBL/GenBank/DDBJ databases">
        <authorList>
            <consortium name="Lawrence Berkeley National Laboratory"/>
            <person name="Steindorff A."/>
            <person name="Hensen N."/>
            <person name="Bonometti L."/>
            <person name="Westerberg I."/>
            <person name="Brannstrom I.O."/>
            <person name="Guillou S."/>
            <person name="Cros-Aarteil S."/>
            <person name="Calhoun S."/>
            <person name="Haridas S."/>
            <person name="Kuo A."/>
            <person name="Mondo S."/>
            <person name="Pangilinan J."/>
            <person name="Riley R."/>
            <person name="Labutti K."/>
            <person name="Andreopoulos B."/>
            <person name="Lipzen A."/>
            <person name="Chen C."/>
            <person name="Yanf M."/>
            <person name="Daum C."/>
            <person name="Ng V."/>
            <person name="Clum A."/>
            <person name="Ohm R."/>
            <person name="Martin F."/>
            <person name="Silar P."/>
            <person name="Natvig D."/>
            <person name="Lalanne C."/>
            <person name="Gautier V."/>
            <person name="Ament-Velasquez S.L."/>
            <person name="Kruys A."/>
            <person name="Hutchinson M.I."/>
            <person name="Powell A.J."/>
            <person name="Barry K."/>
            <person name="Miller A.N."/>
            <person name="Grigoriev I.V."/>
            <person name="Debuchy R."/>
            <person name="Gladieux P."/>
            <person name="Thoren M.H."/>
            <person name="Johannesson H."/>
        </authorList>
    </citation>
    <scope>NUCLEOTIDE SEQUENCE</scope>
    <source>
        <strain evidence="2">PSN309</strain>
    </source>
</reference>
<keyword evidence="3" id="KW-1185">Reference proteome</keyword>
<name>A0AAN6WHC4_9PEZI</name>
<protein>
    <submittedName>
        <fullName evidence="2">Uncharacterized protein</fullName>
    </submittedName>
</protein>
<dbReference type="Proteomes" id="UP001302126">
    <property type="component" value="Unassembled WGS sequence"/>
</dbReference>
<comment type="caution">
    <text evidence="2">The sequence shown here is derived from an EMBL/GenBank/DDBJ whole genome shotgun (WGS) entry which is preliminary data.</text>
</comment>
<feature type="compositionally biased region" description="Polar residues" evidence="1">
    <location>
        <begin position="195"/>
        <end position="207"/>
    </location>
</feature>
<accession>A0AAN6WHC4</accession>
<evidence type="ECO:0000313" key="3">
    <source>
        <dbReference type="Proteomes" id="UP001302126"/>
    </source>
</evidence>
<organism evidence="2 3">
    <name type="scientific">Podospora australis</name>
    <dbReference type="NCBI Taxonomy" id="1536484"/>
    <lineage>
        <taxon>Eukaryota</taxon>
        <taxon>Fungi</taxon>
        <taxon>Dikarya</taxon>
        <taxon>Ascomycota</taxon>
        <taxon>Pezizomycotina</taxon>
        <taxon>Sordariomycetes</taxon>
        <taxon>Sordariomycetidae</taxon>
        <taxon>Sordariales</taxon>
        <taxon>Podosporaceae</taxon>
        <taxon>Podospora</taxon>
    </lineage>
</organism>
<proteinExistence type="predicted"/>
<gene>
    <name evidence="2" type="ORF">QBC35DRAFT_479358</name>
</gene>
<feature type="region of interest" description="Disordered" evidence="1">
    <location>
        <begin position="185"/>
        <end position="207"/>
    </location>
</feature>
<dbReference type="AlphaFoldDB" id="A0AAN6WHC4"/>